<accession>A0A1S6HTK4</accession>
<dbReference type="PANTHER" id="PTHR30576">
    <property type="entry name" value="COLANIC BIOSYNTHESIS UDP-GLUCOSE LIPID CARRIER TRANSFERASE"/>
    <property type="match status" value="1"/>
</dbReference>
<keyword evidence="5" id="KW-1185">Reference proteome</keyword>
<organism evidence="4 5">
    <name type="scientific">Shewanella psychrophila</name>
    <dbReference type="NCBI Taxonomy" id="225848"/>
    <lineage>
        <taxon>Bacteria</taxon>
        <taxon>Pseudomonadati</taxon>
        <taxon>Pseudomonadota</taxon>
        <taxon>Gammaproteobacteria</taxon>
        <taxon>Alteromonadales</taxon>
        <taxon>Shewanellaceae</taxon>
        <taxon>Shewanella</taxon>
    </lineage>
</organism>
<evidence type="ECO:0000256" key="2">
    <source>
        <dbReference type="SAM" id="Phobius"/>
    </source>
</evidence>
<dbReference type="KEGG" id="spsw:Sps_03693"/>
<sequence length="707" mass="79445">MLSETRIETESTSDNAIRAVDISMALLLILAAAPVLILKYLYRRCRYGAAIERIHIYGARGKPIGLYQFTGEGICCQWPYLINLLKGDLSLVGSEITFNFTSHTAITPEKETQQIQITTSQIKPGILTFKQMHQRVGLNFESQNPEVYKAQKNPINYLLAALRILLTGIFSSYKTNNAVAQIPLLGLKLDNLTMDELLENITQHALNHQRGKLNPLSVDKPIGVLQYAFVNADCLNISAKDPSYLRCLRTSCHKVFADGSGIRLASQWKGYSPKDNLNGTDMFPRLCEQLSKKGLSLFLLGGEAGVAAKTAVNMQRKLPNLQIAGTHHGFLNTPKLNQAVIDQINDSGASILLVAMGAPKQEIWLESHQAKLDIAIGIGVGGLFDFYSGNIKRAPLWVRQLGMEWICRLAEEPVRMWKRYILGNPLFLCRVCLDIFSAKQSKSDPIKGQVSKPDLVCEAQRYSQTKSDTRFESVETPISNKLLNLTDNQVQNRQALNRCRRKRVLARMSSSLKRGVDLIGASTLLILLLPLLVIISVLIRLESKGPIIFSQQRAGKDNALFTMWKFRSMYQNAECRLNRLQSANEMPGGILFKMKKDPRITLVGRLIRKMSIDELPQLWNVICGDMSLVGPRPALESEVKQYSLHDRKRLSVKPGITCIWQVSGRSDIPFEQQVELDIDYIYKQSFLTDIWLLIKTIPAVIWARGAY</sequence>
<dbReference type="STRING" id="225848.Sps_03693"/>
<gene>
    <name evidence="4" type="ORF">Sps_03693</name>
</gene>
<dbReference type="OrthoDB" id="9808602at2"/>
<evidence type="ECO:0000256" key="1">
    <source>
        <dbReference type="ARBA" id="ARBA00006464"/>
    </source>
</evidence>
<comment type="similarity">
    <text evidence="1">Belongs to the bacterial sugar transferase family.</text>
</comment>
<feature type="transmembrane region" description="Helical" evidence="2">
    <location>
        <begin position="518"/>
        <end position="539"/>
    </location>
</feature>
<dbReference type="GO" id="GO:0016780">
    <property type="term" value="F:phosphotransferase activity, for other substituted phosphate groups"/>
    <property type="evidence" value="ECO:0007669"/>
    <property type="project" value="TreeGrafter"/>
</dbReference>
<dbReference type="NCBIfam" id="TIGR00696">
    <property type="entry name" value="wecG_tagA_cpsF"/>
    <property type="match status" value="1"/>
</dbReference>
<dbReference type="EMBL" id="CP014782">
    <property type="protein sequence ID" value="AQS38811.1"/>
    <property type="molecule type" value="Genomic_DNA"/>
</dbReference>
<dbReference type="RefSeq" id="WP_077755758.1">
    <property type="nucleotide sequence ID" value="NZ_CP014782.1"/>
</dbReference>
<dbReference type="AlphaFoldDB" id="A0A1S6HTK4"/>
<reference evidence="4 5" key="1">
    <citation type="submission" date="2016-03" db="EMBL/GenBank/DDBJ databases">
        <title>Complete genome sequence of Shewanella psychrophila WP2, a deep sea bacterium isolated from west Pacific sediment.</title>
        <authorList>
            <person name="Xu G."/>
            <person name="Jian H."/>
        </authorList>
    </citation>
    <scope>NUCLEOTIDE SEQUENCE [LARGE SCALE GENOMIC DNA]</scope>
    <source>
        <strain evidence="4 5">WP2</strain>
    </source>
</reference>
<keyword evidence="2" id="KW-0812">Transmembrane</keyword>
<proteinExistence type="inferred from homology"/>
<dbReference type="InterPro" id="IPR004629">
    <property type="entry name" value="WecG_TagA_CpsF"/>
</dbReference>
<dbReference type="Pfam" id="PF02397">
    <property type="entry name" value="Bac_transf"/>
    <property type="match status" value="1"/>
</dbReference>
<dbReference type="Pfam" id="PF03808">
    <property type="entry name" value="Glyco_tran_WecG"/>
    <property type="match status" value="1"/>
</dbReference>
<dbReference type="PANTHER" id="PTHR30576:SF10">
    <property type="entry name" value="SLL5057 PROTEIN"/>
    <property type="match status" value="1"/>
</dbReference>
<keyword evidence="2" id="KW-0472">Membrane</keyword>
<dbReference type="InterPro" id="IPR003362">
    <property type="entry name" value="Bact_transf"/>
</dbReference>
<keyword evidence="2" id="KW-1133">Transmembrane helix</keyword>
<evidence type="ECO:0000313" key="4">
    <source>
        <dbReference type="EMBL" id="AQS38811.1"/>
    </source>
</evidence>
<evidence type="ECO:0000259" key="3">
    <source>
        <dbReference type="Pfam" id="PF02397"/>
    </source>
</evidence>
<dbReference type="Proteomes" id="UP000189545">
    <property type="component" value="Chromosome"/>
</dbReference>
<feature type="domain" description="Bacterial sugar transferase" evidence="3">
    <location>
        <begin position="513"/>
        <end position="701"/>
    </location>
</feature>
<dbReference type="CDD" id="cd06533">
    <property type="entry name" value="Glyco_transf_WecG_TagA"/>
    <property type="match status" value="1"/>
</dbReference>
<name>A0A1S6HTK4_9GAMM</name>
<feature type="transmembrane region" description="Helical" evidence="2">
    <location>
        <begin position="22"/>
        <end position="42"/>
    </location>
</feature>
<evidence type="ECO:0000313" key="5">
    <source>
        <dbReference type="Proteomes" id="UP000189545"/>
    </source>
</evidence>
<protein>
    <submittedName>
        <fullName evidence="4">Exopolysaccharide biosynthesis protein, WecB/TagA/CpsF family</fullName>
    </submittedName>
</protein>